<feature type="signal peptide" evidence="1">
    <location>
        <begin position="1"/>
        <end position="21"/>
    </location>
</feature>
<evidence type="ECO:0008006" key="4">
    <source>
        <dbReference type="Google" id="ProtNLM"/>
    </source>
</evidence>
<dbReference type="Proteomes" id="UP000268016">
    <property type="component" value="Unassembled WGS sequence"/>
</dbReference>
<feature type="chain" id="PRO_5018212737" description="Peptide ABC transporter substrate-binding protein" evidence="1">
    <location>
        <begin position="22"/>
        <end position="242"/>
    </location>
</feature>
<keyword evidence="3" id="KW-1185">Reference proteome</keyword>
<evidence type="ECO:0000313" key="3">
    <source>
        <dbReference type="Proteomes" id="UP000268016"/>
    </source>
</evidence>
<accession>A0A3N2R6I0</accession>
<dbReference type="SUPFAM" id="SSF53850">
    <property type="entry name" value="Periplasmic binding protein-like II"/>
    <property type="match status" value="1"/>
</dbReference>
<dbReference type="RefSeq" id="WP_123641628.1">
    <property type="nucleotide sequence ID" value="NZ_ML119083.1"/>
</dbReference>
<evidence type="ECO:0000256" key="1">
    <source>
        <dbReference type="SAM" id="SignalP"/>
    </source>
</evidence>
<dbReference type="OrthoDB" id="9803988at2"/>
<evidence type="ECO:0000313" key="2">
    <source>
        <dbReference type="EMBL" id="ROU03080.1"/>
    </source>
</evidence>
<sequence length="242" mass="24835">MSGLAGRRALLASGLAAAVFAASGLPVSAARRGGMLRVAMAPERVAAVVARATGGALTEVAADGTLGPGLVTGWEPVRGARVWDLRLRERAEEVVAALGVLGEAALVAPLRARLALEAADPDLPLRLAALVVPGAGLYEELRRGDGRVTLRRVAAHWKDGRAGWFEEVELLARDPAGARLSALRSGLVDAASGLGDHAAGMLRAGGEHGLAERADGLEAVSLRIAAPVGMDDAGFVERWSLA</sequence>
<gene>
    <name evidence="2" type="ORF">EAT49_07245</name>
</gene>
<reference evidence="2 3" key="1">
    <citation type="submission" date="2018-10" db="EMBL/GenBank/DDBJ databases">
        <title>Histidinibacterium lentulum gen. nov., sp. nov., a marine bacterium from the culture broth of Picochlorum sp. 122.</title>
        <authorList>
            <person name="Wang G."/>
        </authorList>
    </citation>
    <scope>NUCLEOTIDE SEQUENCE [LARGE SCALE GENOMIC DNA]</scope>
    <source>
        <strain evidence="2 3">B17</strain>
    </source>
</reference>
<dbReference type="InterPro" id="IPR006311">
    <property type="entry name" value="TAT_signal"/>
</dbReference>
<keyword evidence="1" id="KW-0732">Signal</keyword>
<name>A0A3N2R6I0_9RHOB</name>
<proteinExistence type="predicted"/>
<dbReference type="PROSITE" id="PS51318">
    <property type="entry name" value="TAT"/>
    <property type="match status" value="1"/>
</dbReference>
<protein>
    <recommendedName>
        <fullName evidence="4">Peptide ABC transporter substrate-binding protein</fullName>
    </recommendedName>
</protein>
<organism evidence="2 3">
    <name type="scientific">Histidinibacterium lentulum</name>
    <dbReference type="NCBI Taxonomy" id="2480588"/>
    <lineage>
        <taxon>Bacteria</taxon>
        <taxon>Pseudomonadati</taxon>
        <taxon>Pseudomonadota</taxon>
        <taxon>Alphaproteobacteria</taxon>
        <taxon>Rhodobacterales</taxon>
        <taxon>Paracoccaceae</taxon>
        <taxon>Histidinibacterium</taxon>
    </lineage>
</organism>
<comment type="caution">
    <text evidence="2">The sequence shown here is derived from an EMBL/GenBank/DDBJ whole genome shotgun (WGS) entry which is preliminary data.</text>
</comment>
<dbReference type="AlphaFoldDB" id="A0A3N2R6I0"/>
<dbReference type="EMBL" id="RDRB01000003">
    <property type="protein sequence ID" value="ROU03080.1"/>
    <property type="molecule type" value="Genomic_DNA"/>
</dbReference>